<reference evidence="2 3" key="1">
    <citation type="submission" date="2023-08" db="EMBL/GenBank/DDBJ databases">
        <title>Microbacterium psychrotolerans sp. nov., a psychrotolerant bacterium isolated from soil in Heilongjiang Province, China.</title>
        <authorList>
            <person name="An P."/>
            <person name="Zhao D."/>
            <person name="Xiang H."/>
        </authorList>
    </citation>
    <scope>NUCLEOTIDE SEQUENCE [LARGE SCALE GENOMIC DNA]</scope>
    <source>
        <strain evidence="2 3">QXD-8</strain>
    </source>
</reference>
<feature type="region of interest" description="Disordered" evidence="1">
    <location>
        <begin position="42"/>
        <end position="70"/>
    </location>
</feature>
<feature type="compositionally biased region" description="Acidic residues" evidence="1">
    <location>
        <begin position="60"/>
        <end position="70"/>
    </location>
</feature>
<proteinExistence type="predicted"/>
<dbReference type="Proteomes" id="UP001235133">
    <property type="component" value="Unassembled WGS sequence"/>
</dbReference>
<organism evidence="2 3">
    <name type="scientific">Microbacterium psychrotolerans</name>
    <dbReference type="NCBI Taxonomy" id="3068321"/>
    <lineage>
        <taxon>Bacteria</taxon>
        <taxon>Bacillati</taxon>
        <taxon>Actinomycetota</taxon>
        <taxon>Actinomycetes</taxon>
        <taxon>Micrococcales</taxon>
        <taxon>Microbacteriaceae</taxon>
        <taxon>Microbacterium</taxon>
    </lineage>
</organism>
<protein>
    <submittedName>
        <fullName evidence="2">Uncharacterized protein</fullName>
    </submittedName>
</protein>
<accession>A0ABU0YYH8</accession>
<gene>
    <name evidence="2" type="ORF">Q9R08_05280</name>
</gene>
<dbReference type="EMBL" id="JAVFWO010000002">
    <property type="protein sequence ID" value="MDQ7877386.1"/>
    <property type="molecule type" value="Genomic_DNA"/>
</dbReference>
<comment type="caution">
    <text evidence="2">The sequence shown here is derived from an EMBL/GenBank/DDBJ whole genome shotgun (WGS) entry which is preliminary data.</text>
</comment>
<keyword evidence="3" id="KW-1185">Reference proteome</keyword>
<sequence length="70" mass="7800">MTQRPSFDEYCEQHHIQPGEYGAAFAAYLHEVSGWDGDIEQVESAGATSTAPRSELQVEPTDDDEREQGE</sequence>
<evidence type="ECO:0000256" key="1">
    <source>
        <dbReference type="SAM" id="MobiDB-lite"/>
    </source>
</evidence>
<evidence type="ECO:0000313" key="2">
    <source>
        <dbReference type="EMBL" id="MDQ7877386.1"/>
    </source>
</evidence>
<evidence type="ECO:0000313" key="3">
    <source>
        <dbReference type="Proteomes" id="UP001235133"/>
    </source>
</evidence>
<name>A0ABU0YYH8_9MICO</name>
<dbReference type="RefSeq" id="WP_308866825.1">
    <property type="nucleotide sequence ID" value="NZ_JAVFWO010000002.1"/>
</dbReference>